<dbReference type="InterPro" id="IPR043129">
    <property type="entry name" value="ATPase_NBD"/>
</dbReference>
<evidence type="ECO:0000259" key="6">
    <source>
        <dbReference type="Pfam" id="PF02782"/>
    </source>
</evidence>
<dbReference type="GO" id="GO:0016773">
    <property type="term" value="F:phosphotransferase activity, alcohol group as acceptor"/>
    <property type="evidence" value="ECO:0007669"/>
    <property type="project" value="InterPro"/>
</dbReference>
<dbReference type="CDD" id="cd07808">
    <property type="entry name" value="ASKHA_NBD_FGGY_EcXK-like"/>
    <property type="match status" value="1"/>
</dbReference>
<evidence type="ECO:0000256" key="2">
    <source>
        <dbReference type="ARBA" id="ARBA00022679"/>
    </source>
</evidence>
<dbReference type="PIRSF" id="PIRSF000538">
    <property type="entry name" value="GlpK"/>
    <property type="match status" value="1"/>
</dbReference>
<dbReference type="InterPro" id="IPR018485">
    <property type="entry name" value="FGGY_C"/>
</dbReference>
<evidence type="ECO:0000259" key="5">
    <source>
        <dbReference type="Pfam" id="PF00370"/>
    </source>
</evidence>
<dbReference type="SUPFAM" id="SSF53067">
    <property type="entry name" value="Actin-like ATPase domain"/>
    <property type="match status" value="2"/>
</dbReference>
<dbReference type="InterPro" id="IPR018484">
    <property type="entry name" value="FGGY_N"/>
</dbReference>
<comment type="caution">
    <text evidence="7">The sequence shown here is derived from an EMBL/GenBank/DDBJ whole genome shotgun (WGS) entry which is preliminary data.</text>
</comment>
<sequence length="509" mass="56009">MKDLLLTLDIGTGSTRAGLVMCTGEILGFAQREYDQITSQAGWAEQPPSLWWQSACECTQELLVRFAEYRPRIAAVGVCGQMHGTVLLDADGELVVDRALLWNDKRSQPQVDNFKQQQAPEPWLALLNNPPAAAWPAFKLCWLRENHPEQWAQVATVLMPKDYINFRLCGVRATDYSEASCYYLMDSATQTWSETALNQFQLRRDQLPALYLSSDVIGQIDQSAAAATGLPVGIPVVAGAADMAATLLGSGVYQPGTASDSTGTSTLLTVVAKQPLLDPWVNNLHLANSAWGGFTILDAGGDAMRWARMALNDSRLNHQQMLDLAANVSPGAEGLLFLPYLTGERLAEHTNSRAQFFGLQRKHRQEHLYRAVLEGVALAALRNLQQLRRCTQEPDAMIASGGGARSALWLQIKSSAYNLPILQTRNQENGTTGCAIIAGVGIGLFSSFAQGVSRTVSIEREITPDPRLHEHYLRCFELFEQLYCQAQSLYEQLDVISSFSFSENKGTPQ</sequence>
<name>A0AA90Y082_9GAMM</name>
<dbReference type="GO" id="GO:0016301">
    <property type="term" value="F:kinase activity"/>
    <property type="evidence" value="ECO:0007669"/>
    <property type="project" value="UniProtKB-KW"/>
</dbReference>
<dbReference type="InterPro" id="IPR000577">
    <property type="entry name" value="Carb_kinase_FGGY"/>
</dbReference>
<dbReference type="PROSITE" id="PS00445">
    <property type="entry name" value="FGGY_KINASES_2"/>
    <property type="match status" value="1"/>
</dbReference>
<feature type="domain" description="Carbohydrate kinase FGGY C-terminal" evidence="6">
    <location>
        <begin position="261"/>
        <end position="440"/>
    </location>
</feature>
<reference evidence="7" key="1">
    <citation type="submission" date="2020-03" db="EMBL/GenBank/DDBJ databases">
        <authorList>
            <person name="Kislichkina A."/>
            <person name="Dentovskaya S."/>
            <person name="Shaikhutdinov R."/>
            <person name="Ivanov S."/>
            <person name="Sizova A."/>
            <person name="Solomentsev V."/>
            <person name="Bogun A."/>
        </authorList>
    </citation>
    <scope>NUCLEOTIDE SEQUENCE</scope>
    <source>
        <strain evidence="7">SCPM-O-B-8025</strain>
    </source>
</reference>
<dbReference type="Gene3D" id="3.30.420.40">
    <property type="match status" value="2"/>
</dbReference>
<gene>
    <name evidence="7" type="ORF">HB980_01250</name>
</gene>
<accession>A0AA90Y082</accession>
<evidence type="ECO:0000313" key="7">
    <source>
        <dbReference type="EMBL" id="NIL25189.1"/>
    </source>
</evidence>
<proteinExistence type="inferred from homology"/>
<evidence type="ECO:0000313" key="8">
    <source>
        <dbReference type="Proteomes" id="UP000698240"/>
    </source>
</evidence>
<comment type="similarity">
    <text evidence="1 4">Belongs to the FGGY kinase family.</text>
</comment>
<protein>
    <submittedName>
        <fullName evidence="7">Pentose kinase</fullName>
    </submittedName>
</protein>
<keyword evidence="2 4" id="KW-0808">Transferase</keyword>
<dbReference type="PANTHER" id="PTHR43095:SF5">
    <property type="entry name" value="XYLULOSE KINASE"/>
    <property type="match status" value="1"/>
</dbReference>
<feature type="domain" description="Carbohydrate kinase FGGY N-terminal" evidence="5">
    <location>
        <begin position="5"/>
        <end position="249"/>
    </location>
</feature>
<dbReference type="InterPro" id="IPR050406">
    <property type="entry name" value="FGGY_Carb_Kinase"/>
</dbReference>
<dbReference type="PANTHER" id="PTHR43095">
    <property type="entry name" value="SUGAR KINASE"/>
    <property type="match status" value="1"/>
</dbReference>
<dbReference type="EMBL" id="JAASAN010000001">
    <property type="protein sequence ID" value="NIL25189.1"/>
    <property type="molecule type" value="Genomic_DNA"/>
</dbReference>
<organism evidence="7 8">
    <name type="scientific">Yersinia massiliensis</name>
    <dbReference type="NCBI Taxonomy" id="419257"/>
    <lineage>
        <taxon>Bacteria</taxon>
        <taxon>Pseudomonadati</taxon>
        <taxon>Pseudomonadota</taxon>
        <taxon>Gammaproteobacteria</taxon>
        <taxon>Enterobacterales</taxon>
        <taxon>Yersiniaceae</taxon>
        <taxon>Yersinia</taxon>
    </lineage>
</organism>
<dbReference type="AlphaFoldDB" id="A0AA90Y082"/>
<dbReference type="RefSeq" id="WP_050286050.1">
    <property type="nucleotide sequence ID" value="NZ_CP110790.1"/>
</dbReference>
<dbReference type="Pfam" id="PF00370">
    <property type="entry name" value="FGGY_N"/>
    <property type="match status" value="1"/>
</dbReference>
<dbReference type="Proteomes" id="UP000698240">
    <property type="component" value="Unassembled WGS sequence"/>
</dbReference>
<evidence type="ECO:0000256" key="3">
    <source>
        <dbReference type="ARBA" id="ARBA00022777"/>
    </source>
</evidence>
<evidence type="ECO:0000256" key="1">
    <source>
        <dbReference type="ARBA" id="ARBA00009156"/>
    </source>
</evidence>
<dbReference type="GO" id="GO:0005975">
    <property type="term" value="P:carbohydrate metabolic process"/>
    <property type="evidence" value="ECO:0007669"/>
    <property type="project" value="InterPro"/>
</dbReference>
<evidence type="ECO:0000256" key="4">
    <source>
        <dbReference type="RuleBase" id="RU003733"/>
    </source>
</evidence>
<keyword evidence="3 4" id="KW-0418">Kinase</keyword>
<dbReference type="Pfam" id="PF02782">
    <property type="entry name" value="FGGY_C"/>
    <property type="match status" value="1"/>
</dbReference>
<dbReference type="InterPro" id="IPR018483">
    <property type="entry name" value="Carb_kinase_FGGY_CS"/>
</dbReference>